<dbReference type="RefSeq" id="WP_036300214.1">
    <property type="nucleotide sequence ID" value="NZ_CP043010.1"/>
</dbReference>
<keyword evidence="8" id="KW-1185">Reference proteome</keyword>
<feature type="domain" description="3-hydroxyisobutyrate dehydrogenase-like NAD-binding" evidence="6">
    <location>
        <begin position="162"/>
        <end position="266"/>
    </location>
</feature>
<evidence type="ECO:0000259" key="6">
    <source>
        <dbReference type="Pfam" id="PF14833"/>
    </source>
</evidence>
<dbReference type="EMBL" id="CP101185">
    <property type="protein sequence ID" value="UYV97960.1"/>
    <property type="molecule type" value="Genomic_DNA"/>
</dbReference>
<sequence>MTTLGFLGVGAMGSKIAARLIAAGNSVLVWNRSPGPLADLVAIGAVPVATPSEALAADISFSMLANDQAAEEVLNDGTTRTGRIHVNLASISPTAADQLTGRFAAAGAGYVSSPVLGRPSAAAAGQLHLLAAGASDHIDAVLPHLNQIGKRVWRIGQVPSDANAVKVAVNYNLIHVLQALGESVTMVERRGVDPSVFVELLTSSLFAGVAYTEYGREIAAHRHTPPAFSMALGYKDLGLARDLAEAGGVKPATMPALFSVFERALADPELATSDWGAIAEVTRRNLL</sequence>
<dbReference type="GO" id="GO:0050661">
    <property type="term" value="F:NADP binding"/>
    <property type="evidence" value="ECO:0007669"/>
    <property type="project" value="InterPro"/>
</dbReference>
<dbReference type="InterPro" id="IPR015815">
    <property type="entry name" value="HIBADH-related"/>
</dbReference>
<dbReference type="Pfam" id="PF14833">
    <property type="entry name" value="NAD_binding_11"/>
    <property type="match status" value="1"/>
</dbReference>
<dbReference type="PANTHER" id="PTHR43580:SF2">
    <property type="entry name" value="CYTOKINE-LIKE NUCLEAR FACTOR N-PAC"/>
    <property type="match status" value="1"/>
</dbReference>
<evidence type="ECO:0000256" key="2">
    <source>
        <dbReference type="ARBA" id="ARBA00023002"/>
    </source>
</evidence>
<keyword evidence="3" id="KW-0520">NAD</keyword>
<name>A0AAX3EIZ5_PAEUR</name>
<evidence type="ECO:0000313" key="8">
    <source>
        <dbReference type="Proteomes" id="UP001163293"/>
    </source>
</evidence>
<feature type="domain" description="6-phosphogluconate dehydrogenase NADP-binding" evidence="5">
    <location>
        <begin position="4"/>
        <end position="156"/>
    </location>
</feature>
<dbReference type="Gene3D" id="1.10.1040.10">
    <property type="entry name" value="N-(1-d-carboxylethyl)-l-norvaline Dehydrogenase, domain 2"/>
    <property type="match status" value="1"/>
</dbReference>
<dbReference type="InterPro" id="IPR008927">
    <property type="entry name" value="6-PGluconate_DH-like_C_sf"/>
</dbReference>
<dbReference type="GO" id="GO:0051287">
    <property type="term" value="F:NAD binding"/>
    <property type="evidence" value="ECO:0007669"/>
    <property type="project" value="InterPro"/>
</dbReference>
<dbReference type="PANTHER" id="PTHR43580">
    <property type="entry name" value="OXIDOREDUCTASE GLYR1-RELATED"/>
    <property type="match status" value="1"/>
</dbReference>
<gene>
    <name evidence="7" type="ORF">NL394_01540</name>
</gene>
<dbReference type="InterPro" id="IPR051265">
    <property type="entry name" value="HIBADH-related_NP60_sf"/>
</dbReference>
<dbReference type="SUPFAM" id="SSF51735">
    <property type="entry name" value="NAD(P)-binding Rossmann-fold domains"/>
    <property type="match status" value="1"/>
</dbReference>
<accession>A0AAX3EIZ5</accession>
<dbReference type="Gene3D" id="3.40.50.720">
    <property type="entry name" value="NAD(P)-binding Rossmann-like Domain"/>
    <property type="match status" value="1"/>
</dbReference>
<dbReference type="InterPro" id="IPR036291">
    <property type="entry name" value="NAD(P)-bd_dom_sf"/>
</dbReference>
<evidence type="ECO:0000256" key="4">
    <source>
        <dbReference type="PIRSR" id="PIRSR000103-1"/>
    </source>
</evidence>
<dbReference type="InterPro" id="IPR006115">
    <property type="entry name" value="6PGDH_NADP-bd"/>
</dbReference>
<protein>
    <submittedName>
        <fullName evidence="7">NAD(P)-dependent oxidoreductase</fullName>
    </submittedName>
</protein>
<dbReference type="Pfam" id="PF03446">
    <property type="entry name" value="NAD_binding_2"/>
    <property type="match status" value="1"/>
</dbReference>
<evidence type="ECO:0000259" key="5">
    <source>
        <dbReference type="Pfam" id="PF03446"/>
    </source>
</evidence>
<dbReference type="GO" id="GO:0016491">
    <property type="term" value="F:oxidoreductase activity"/>
    <property type="evidence" value="ECO:0007669"/>
    <property type="project" value="UniProtKB-KW"/>
</dbReference>
<dbReference type="InterPro" id="IPR013328">
    <property type="entry name" value="6PGD_dom2"/>
</dbReference>
<evidence type="ECO:0000256" key="1">
    <source>
        <dbReference type="ARBA" id="ARBA00009080"/>
    </source>
</evidence>
<dbReference type="AlphaFoldDB" id="A0AAX3EIZ5"/>
<dbReference type="Proteomes" id="UP001163293">
    <property type="component" value="Chromosome"/>
</dbReference>
<feature type="active site" evidence="4">
    <location>
        <position position="166"/>
    </location>
</feature>
<evidence type="ECO:0000256" key="3">
    <source>
        <dbReference type="ARBA" id="ARBA00023027"/>
    </source>
</evidence>
<organism evidence="7 8">
    <name type="scientific">Paenarthrobacter ureafaciens</name>
    <dbReference type="NCBI Taxonomy" id="37931"/>
    <lineage>
        <taxon>Bacteria</taxon>
        <taxon>Bacillati</taxon>
        <taxon>Actinomycetota</taxon>
        <taxon>Actinomycetes</taxon>
        <taxon>Micrococcales</taxon>
        <taxon>Micrococcaceae</taxon>
        <taxon>Paenarthrobacter</taxon>
    </lineage>
</organism>
<reference evidence="7" key="1">
    <citation type="submission" date="2022-07" db="EMBL/GenBank/DDBJ databases">
        <authorList>
            <person name="Wu T."/>
        </authorList>
    </citation>
    <scope>NUCLEOTIDE SEQUENCE</scope>
    <source>
        <strain evidence="7">SD-1</strain>
    </source>
</reference>
<dbReference type="InterPro" id="IPR029154">
    <property type="entry name" value="HIBADH-like_NADP-bd"/>
</dbReference>
<evidence type="ECO:0000313" key="7">
    <source>
        <dbReference type="EMBL" id="UYV97960.1"/>
    </source>
</evidence>
<proteinExistence type="inferred from homology"/>
<dbReference type="SUPFAM" id="SSF48179">
    <property type="entry name" value="6-phosphogluconate dehydrogenase C-terminal domain-like"/>
    <property type="match status" value="1"/>
</dbReference>
<keyword evidence="2" id="KW-0560">Oxidoreductase</keyword>
<dbReference type="PIRSF" id="PIRSF000103">
    <property type="entry name" value="HIBADH"/>
    <property type="match status" value="1"/>
</dbReference>
<comment type="similarity">
    <text evidence="1">Belongs to the HIBADH-related family.</text>
</comment>